<evidence type="ECO:0000256" key="4">
    <source>
        <dbReference type="SAM" id="MobiDB-lite"/>
    </source>
</evidence>
<dbReference type="InterPro" id="IPR002562">
    <property type="entry name" value="3'-5'_exonuclease_dom"/>
</dbReference>
<organism evidence="6 7">
    <name type="scientific">Ignelater luminosus</name>
    <name type="common">Cucubano</name>
    <name type="synonym">Pyrophorus luminosus</name>
    <dbReference type="NCBI Taxonomy" id="2038154"/>
    <lineage>
        <taxon>Eukaryota</taxon>
        <taxon>Metazoa</taxon>
        <taxon>Ecdysozoa</taxon>
        <taxon>Arthropoda</taxon>
        <taxon>Hexapoda</taxon>
        <taxon>Insecta</taxon>
        <taxon>Pterygota</taxon>
        <taxon>Neoptera</taxon>
        <taxon>Endopterygota</taxon>
        <taxon>Coleoptera</taxon>
        <taxon>Polyphaga</taxon>
        <taxon>Elateriformia</taxon>
        <taxon>Elateroidea</taxon>
        <taxon>Elateridae</taxon>
        <taxon>Agrypninae</taxon>
        <taxon>Pyrophorini</taxon>
        <taxon>Ignelater</taxon>
    </lineage>
</organism>
<gene>
    <name evidence="6" type="ORF">ILUMI_09427</name>
</gene>
<dbReference type="InterPro" id="IPR002782">
    <property type="entry name" value="Mut7-C_RNAse_dom"/>
</dbReference>
<dbReference type="PANTHER" id="PTHR47765:SF2">
    <property type="entry name" value="EXONUCLEASE MUT-7 HOMOLOG"/>
    <property type="match status" value="1"/>
</dbReference>
<dbReference type="SUPFAM" id="SSF53098">
    <property type="entry name" value="Ribonuclease H-like"/>
    <property type="match status" value="1"/>
</dbReference>
<evidence type="ECO:0000313" key="7">
    <source>
        <dbReference type="Proteomes" id="UP000801492"/>
    </source>
</evidence>
<dbReference type="OrthoDB" id="18193at2759"/>
<dbReference type="GO" id="GO:0003676">
    <property type="term" value="F:nucleic acid binding"/>
    <property type="evidence" value="ECO:0007669"/>
    <property type="project" value="InterPro"/>
</dbReference>
<evidence type="ECO:0000256" key="3">
    <source>
        <dbReference type="ARBA" id="ARBA00022839"/>
    </source>
</evidence>
<evidence type="ECO:0000256" key="1">
    <source>
        <dbReference type="ARBA" id="ARBA00022722"/>
    </source>
</evidence>
<evidence type="ECO:0000259" key="5">
    <source>
        <dbReference type="SMART" id="SM00474"/>
    </source>
</evidence>
<keyword evidence="3" id="KW-0269">Exonuclease</keyword>
<dbReference type="Gene3D" id="3.30.420.10">
    <property type="entry name" value="Ribonuclease H-like superfamily/Ribonuclease H"/>
    <property type="match status" value="1"/>
</dbReference>
<comment type="caution">
    <text evidence="6">The sequence shown here is derived from an EMBL/GenBank/DDBJ whole genome shotgun (WGS) entry which is preliminary data.</text>
</comment>
<dbReference type="SMART" id="SM00474">
    <property type="entry name" value="35EXOc"/>
    <property type="match status" value="1"/>
</dbReference>
<feature type="compositionally biased region" description="Basic residues" evidence="4">
    <location>
        <begin position="11"/>
        <end position="23"/>
    </location>
</feature>
<accession>A0A8K0GEJ1</accession>
<protein>
    <recommendedName>
        <fullName evidence="5">3'-5' exonuclease domain-containing protein</fullName>
    </recommendedName>
</protein>
<reference evidence="6" key="1">
    <citation type="submission" date="2019-08" db="EMBL/GenBank/DDBJ databases">
        <title>The genome of the North American firefly Photinus pyralis.</title>
        <authorList>
            <consortium name="Photinus pyralis genome working group"/>
            <person name="Fallon T.R."/>
            <person name="Sander Lower S.E."/>
            <person name="Weng J.-K."/>
        </authorList>
    </citation>
    <scope>NUCLEOTIDE SEQUENCE</scope>
    <source>
        <strain evidence="6">TRF0915ILg1</strain>
        <tissue evidence="6">Whole body</tissue>
    </source>
</reference>
<dbReference type="InterPro" id="IPR012337">
    <property type="entry name" value="RNaseH-like_sf"/>
</dbReference>
<dbReference type="InterPro" id="IPR052408">
    <property type="entry name" value="Exonuclease_MUT-7-like"/>
</dbReference>
<dbReference type="AlphaFoldDB" id="A0A8K0GEJ1"/>
<dbReference type="Pfam" id="PF01927">
    <property type="entry name" value="Mut7-C"/>
    <property type="match status" value="2"/>
</dbReference>
<keyword evidence="2" id="KW-0378">Hydrolase</keyword>
<dbReference type="EMBL" id="VTPC01004777">
    <property type="protein sequence ID" value="KAF2896744.1"/>
    <property type="molecule type" value="Genomic_DNA"/>
</dbReference>
<keyword evidence="1" id="KW-0540">Nuclease</keyword>
<feature type="region of interest" description="Disordered" evidence="4">
    <location>
        <begin position="1"/>
        <end position="23"/>
    </location>
</feature>
<feature type="compositionally biased region" description="Basic residues" evidence="4">
    <location>
        <begin position="650"/>
        <end position="661"/>
    </location>
</feature>
<dbReference type="InterPro" id="IPR037432">
    <property type="entry name" value="Mut-7_DEDDy_dom"/>
</dbReference>
<dbReference type="CDD" id="cd06146">
    <property type="entry name" value="mut-7_like_exo"/>
    <property type="match status" value="1"/>
</dbReference>
<evidence type="ECO:0000313" key="6">
    <source>
        <dbReference type="EMBL" id="KAF2896744.1"/>
    </source>
</evidence>
<sequence>MNNCRSAAPKPFKRKTHGRGRGFRLKVMDDNTSTLNTRPLVHLNSTSSNLTNNDSFSSNDNSRLKKLNIHPNLISIDLDLDEGTLAWFTQLKKYWALLRKSPTVTNMLHQHFEYCSNPYEQVLRLTYNCLDFKDAKPKTLAYLIMEEFSDWLNNVNNKIGHLLTIQIKISAFNIVRQQRSFVLMKLVASVYKMVEDCDIFLECINVMITQKQYKEASQCATLLGLQSKFKIEDFLIPLLLQDKLVTVDEFLEESSQHRVEFVTYLDSVLGQQSNVRTALDSLIVNLEIPEVRWNKLQNKPWRKLVARFVKMFNLPPEVTPNLNKKRNESALQFLLHKRYIENAFGDESWKEMVREAVKDDEGLQQDLVSQVAMYGDAAEALKWAHFYNIDRSYWPYSVRMLHDNPNEDRHQQQQFKAEECWDEPSEPVKYHQFPLSRDCIHLVDNESIFEYFLYTGLKDVDIVGIDCEWKPSFGVHINELSLMQIATRQAVYILDIIKLGSSLGHLWQKLNEILFSNCDILKLGFNWTGDISMIKQSLPHLGFIQEIGFLDLLSLWKYINKHSTITLPYSVASGGPSLNTLVQHCCGEPLDKSDQFSNWENRPLRNSQLIYAALDAYCLIEVYDILRKCCEEGGFPFYDVCYHLASSRQPKKKSKKHPNNKQKKEEREIVPQPPSPHTQVVPASSVRVVCDTMLQGLGKSLRRCGIDCAILETFEDHMMCVRLAIDERRYILTRGATFDKLQGYVPSGHCFKVTTDDSGEQLKQVLDYYMIVVTKDDVFSRCQACNSNSFIKISRSTMNTIAAKSTKSKGYPPCYDESLLADEATGFSSDEEDYVDEPPPPTASHNRKWDLCSDENVDVGLCLTKQGAKIQVEAIPEPMLQKIDLFYVCEHCGKVYWDGSHFDKVLSGRLQGIVQA</sequence>
<feature type="region of interest" description="Disordered" evidence="4">
    <location>
        <begin position="650"/>
        <end position="680"/>
    </location>
</feature>
<proteinExistence type="predicted"/>
<dbReference type="GO" id="GO:0008408">
    <property type="term" value="F:3'-5' exonuclease activity"/>
    <property type="evidence" value="ECO:0007669"/>
    <property type="project" value="InterPro"/>
</dbReference>
<feature type="domain" description="3'-5' exonuclease" evidence="5">
    <location>
        <begin position="440"/>
        <end position="631"/>
    </location>
</feature>
<dbReference type="InterPro" id="IPR036397">
    <property type="entry name" value="RNaseH_sf"/>
</dbReference>
<dbReference type="GO" id="GO:0006139">
    <property type="term" value="P:nucleobase-containing compound metabolic process"/>
    <property type="evidence" value="ECO:0007669"/>
    <property type="project" value="InterPro"/>
</dbReference>
<keyword evidence="7" id="KW-1185">Reference proteome</keyword>
<dbReference type="Proteomes" id="UP000801492">
    <property type="component" value="Unassembled WGS sequence"/>
</dbReference>
<name>A0A8K0GEJ1_IGNLU</name>
<dbReference type="PANTHER" id="PTHR47765">
    <property type="entry name" value="3'-5' EXONUCLEASE DOMAIN-CONTAINING PROTEIN"/>
    <property type="match status" value="1"/>
</dbReference>
<dbReference type="Pfam" id="PF01612">
    <property type="entry name" value="DNA_pol_A_exo1"/>
    <property type="match status" value="1"/>
</dbReference>
<evidence type="ECO:0000256" key="2">
    <source>
        <dbReference type="ARBA" id="ARBA00022801"/>
    </source>
</evidence>